<dbReference type="Gene3D" id="3.30.830.10">
    <property type="entry name" value="Metalloenzyme, LuxS/M16 peptidase-like"/>
    <property type="match status" value="2"/>
</dbReference>
<dbReference type="InterPro" id="IPR050626">
    <property type="entry name" value="Peptidase_M16"/>
</dbReference>
<dbReference type="AlphaFoldDB" id="A0A812IDK6"/>
<evidence type="ECO:0000256" key="3">
    <source>
        <dbReference type="SAM" id="SignalP"/>
    </source>
</evidence>
<accession>A0A812IDK6</accession>
<feature type="domain" description="Coenzyme PQQ synthesis protein F-like C-terminal lobe" evidence="5">
    <location>
        <begin position="398"/>
        <end position="495"/>
    </location>
</feature>
<protein>
    <submittedName>
        <fullName evidence="6">Ide protein</fullName>
    </submittedName>
</protein>
<dbReference type="InterPro" id="IPR054734">
    <property type="entry name" value="PqqF-like_C_4"/>
</dbReference>
<comment type="caution">
    <text evidence="6">The sequence shown here is derived from an EMBL/GenBank/DDBJ whole genome shotgun (WGS) entry which is preliminary data.</text>
</comment>
<dbReference type="SUPFAM" id="SSF63411">
    <property type="entry name" value="LuxS/MPP-like metallohydrolase"/>
    <property type="match status" value="2"/>
</dbReference>
<dbReference type="OrthoDB" id="952271at2759"/>
<sequence length="574" mass="64188">MLLFYLIQFSFAFAFVLVCAASKAQDFDISKTNELVQLLTVENVRVTHQAKVLEERCTDRDTSYDSPMKFEELPEAWRHSWTVGLNRGATPEAATAFAEASKLRLPSPNPFIPEDLEMKAAPSPNPALPQRLPGAPKVVNYVFHRQDDVFMQPKALLLCVIRTPFISQDATSFLRASIWSQLVQEALSEFSYDAEIASCSYSLDAGDGAIMLSAAGFHDKLGVLIEAVTAKMLQIGTASIDSVPENFYNLVADRMADALKNQAYHSRPLSQASRRFSELTKRGGSFTVEELLAAFEANITRESICNLVSEMFGTCHAEALIMGNQTPKDALDLVGKLEGSLGLKCPLKELPLFEEAQLPAGRTLWRLDSTDKDDPNHAVILKWQFPKSVEVSVRLLMVGKLLSSKFFDVLRTQQQLGYIVGMGTVPGVNFSYITAQVQSEFGPDFVRSRIDAFFTEHFAWLEDGVQEEEFQTCLRGVLSELKMKPKNLSEEFSRFHTPFVKRTYDFDRKDKQIALLESGEVNLAELQRFVREDIRAAPALYVQVRKVLEKPDKPMPEGAVVPEASTRDLGDVET</sequence>
<keyword evidence="7" id="KW-1185">Reference proteome</keyword>
<feature type="chain" id="PRO_5032355589" evidence="3">
    <location>
        <begin position="25"/>
        <end position="574"/>
    </location>
</feature>
<dbReference type="Pfam" id="PF16187">
    <property type="entry name" value="Peptidase_M16_M"/>
    <property type="match status" value="1"/>
</dbReference>
<feature type="domain" description="Peptidase M16 middle/third" evidence="4">
    <location>
        <begin position="19"/>
        <end position="294"/>
    </location>
</feature>
<name>A0A812IDK6_9DINO</name>
<dbReference type="GO" id="GO:0046872">
    <property type="term" value="F:metal ion binding"/>
    <property type="evidence" value="ECO:0007669"/>
    <property type="project" value="UniProtKB-KW"/>
</dbReference>
<dbReference type="EMBL" id="CAJNDS010000213">
    <property type="protein sequence ID" value="CAE7029230.1"/>
    <property type="molecule type" value="Genomic_DNA"/>
</dbReference>
<proteinExistence type="predicted"/>
<reference evidence="6" key="1">
    <citation type="submission" date="2021-02" db="EMBL/GenBank/DDBJ databases">
        <authorList>
            <person name="Dougan E. K."/>
            <person name="Rhodes N."/>
            <person name="Thang M."/>
            <person name="Chan C."/>
        </authorList>
    </citation>
    <scope>NUCLEOTIDE SEQUENCE</scope>
</reference>
<evidence type="ECO:0000256" key="1">
    <source>
        <dbReference type="ARBA" id="ARBA00022723"/>
    </source>
</evidence>
<evidence type="ECO:0000256" key="2">
    <source>
        <dbReference type="SAM" id="MobiDB-lite"/>
    </source>
</evidence>
<dbReference type="InterPro" id="IPR011249">
    <property type="entry name" value="Metalloenz_LuxS/M16"/>
</dbReference>
<dbReference type="PANTHER" id="PTHR43690">
    <property type="entry name" value="NARDILYSIN"/>
    <property type="match status" value="1"/>
</dbReference>
<dbReference type="Pfam" id="PF22456">
    <property type="entry name" value="PqqF-like_C_4"/>
    <property type="match status" value="1"/>
</dbReference>
<dbReference type="InterPro" id="IPR032632">
    <property type="entry name" value="Peptidase_M16_M"/>
</dbReference>
<keyword evidence="1" id="KW-0479">Metal-binding</keyword>
<keyword evidence="3" id="KW-0732">Signal</keyword>
<organism evidence="6 7">
    <name type="scientific">Symbiodinium natans</name>
    <dbReference type="NCBI Taxonomy" id="878477"/>
    <lineage>
        <taxon>Eukaryota</taxon>
        <taxon>Sar</taxon>
        <taxon>Alveolata</taxon>
        <taxon>Dinophyceae</taxon>
        <taxon>Suessiales</taxon>
        <taxon>Symbiodiniaceae</taxon>
        <taxon>Symbiodinium</taxon>
    </lineage>
</organism>
<feature type="compositionally biased region" description="Basic and acidic residues" evidence="2">
    <location>
        <begin position="565"/>
        <end position="574"/>
    </location>
</feature>
<evidence type="ECO:0000313" key="6">
    <source>
        <dbReference type="EMBL" id="CAE7029230.1"/>
    </source>
</evidence>
<feature type="signal peptide" evidence="3">
    <location>
        <begin position="1"/>
        <end position="24"/>
    </location>
</feature>
<evidence type="ECO:0000259" key="5">
    <source>
        <dbReference type="Pfam" id="PF22456"/>
    </source>
</evidence>
<evidence type="ECO:0000313" key="7">
    <source>
        <dbReference type="Proteomes" id="UP000604046"/>
    </source>
</evidence>
<dbReference type="Proteomes" id="UP000604046">
    <property type="component" value="Unassembled WGS sequence"/>
</dbReference>
<feature type="region of interest" description="Disordered" evidence="2">
    <location>
        <begin position="552"/>
        <end position="574"/>
    </location>
</feature>
<gene>
    <name evidence="6" type="primary">Ide</name>
    <name evidence="6" type="ORF">SNAT2548_LOCUS3499</name>
</gene>
<evidence type="ECO:0000259" key="4">
    <source>
        <dbReference type="Pfam" id="PF16187"/>
    </source>
</evidence>
<dbReference type="PANTHER" id="PTHR43690:SF18">
    <property type="entry name" value="INSULIN-DEGRADING ENZYME-RELATED"/>
    <property type="match status" value="1"/>
</dbReference>